<evidence type="ECO:0000256" key="2">
    <source>
        <dbReference type="SAM" id="Phobius"/>
    </source>
</evidence>
<feature type="transmembrane region" description="Helical" evidence="2">
    <location>
        <begin position="59"/>
        <end position="75"/>
    </location>
</feature>
<feature type="transmembrane region" description="Helical" evidence="2">
    <location>
        <begin position="95"/>
        <end position="114"/>
    </location>
</feature>
<keyword evidence="2" id="KW-1133">Transmembrane helix</keyword>
<feature type="domain" description="Polysaccharide biosynthesis protein CapD-like" evidence="3">
    <location>
        <begin position="301"/>
        <end position="583"/>
    </location>
</feature>
<dbReference type="Gene3D" id="3.40.50.720">
    <property type="entry name" value="NAD(P)-binding Rossmann-like Domain"/>
    <property type="match status" value="2"/>
</dbReference>
<sequence length="634" mass="71717">MNRIKFTASILNIDNTPRWVVMMMDIFIAIIALTLAYLIRFDFYADQETVAIEWKNLKNVLLFVILLKPVVFYIFKIHKGIVRHTSLEDVKRIFFALLAYSLTIAVASVVRFNFFDGKFVLPISIIIVEFLASLLLMIGLRFTVKILYYELTKPKDEERKNIIIYGAGVSGLITKRTIEKDPKIHSKIIGFVDNNKKLEGNRLEGTSIYYTKNLASLIDKHNVTELIVAIQNPDKNSITEIVELCLEKNVDIKRVPSFQKWINGEFSLNQIRKINIDDLLGRDPISLEVEVVKNQIKDKVILITGAAGSIGSGIARQVINYKPKKIILLDQWESGLYDLHIDLISNGLADNVEIVIGSVYDHNRMKNLFKTLQPKIVFHAAAYKHVPLMEDNPSESIKTNVLGTKTIVDLADEYKVEKMVIISTDKAVNPTNVMGASKRIAEIYAQRKNENSETQYVTTRFGNVLGSNGSVIPLFKKQIEQGGPLTVTDINVTRYFMTIPEACQLVLEAGAMGDGGEIFVFDMGKPIKIIDLAKKMIRLSGLELDKDIEINISGLRPGEKLYEELLADQENALPTHHAQILRARNRPSPDGVIDEIEKLIVLFEDQNNEAIVKQMKHIVPEFISNNSKYTKLDK</sequence>
<keyword evidence="2" id="KW-0812">Transmembrane</keyword>
<dbReference type="Proteomes" id="UP000293952">
    <property type="component" value="Unassembled WGS sequence"/>
</dbReference>
<dbReference type="OrthoDB" id="9803111at2"/>
<gene>
    <name evidence="4" type="ORF">ERX46_04505</name>
</gene>
<dbReference type="EMBL" id="SETE01000002">
    <property type="protein sequence ID" value="RYM34641.1"/>
    <property type="molecule type" value="Genomic_DNA"/>
</dbReference>
<accession>A0A4Q4KML6</accession>
<feature type="transmembrane region" description="Helical" evidence="2">
    <location>
        <begin position="120"/>
        <end position="144"/>
    </location>
</feature>
<dbReference type="Pfam" id="PF13727">
    <property type="entry name" value="CoA_binding_3"/>
    <property type="match status" value="1"/>
</dbReference>
<dbReference type="CDD" id="cd05237">
    <property type="entry name" value="UDP_invert_4-6DH_SDR_e"/>
    <property type="match status" value="1"/>
</dbReference>
<dbReference type="RefSeq" id="WP_130092650.1">
    <property type="nucleotide sequence ID" value="NZ_SETE01000002.1"/>
</dbReference>
<evidence type="ECO:0000313" key="4">
    <source>
        <dbReference type="EMBL" id="RYM34641.1"/>
    </source>
</evidence>
<reference evidence="4 5" key="1">
    <citation type="submission" date="2019-02" db="EMBL/GenBank/DDBJ databases">
        <title>Genome sequence of the sea-ice species Brumimicrobium glaciale.</title>
        <authorList>
            <person name="Bowman J.P."/>
        </authorList>
    </citation>
    <scope>NUCLEOTIDE SEQUENCE [LARGE SCALE GENOMIC DNA]</scope>
    <source>
        <strain evidence="4 5">IC156</strain>
    </source>
</reference>
<dbReference type="PANTHER" id="PTHR43318">
    <property type="entry name" value="UDP-N-ACETYLGLUCOSAMINE 4,6-DEHYDRATASE"/>
    <property type="match status" value="1"/>
</dbReference>
<name>A0A4Q4KML6_9FLAO</name>
<dbReference type="AlphaFoldDB" id="A0A4Q4KML6"/>
<proteinExistence type="inferred from homology"/>
<evidence type="ECO:0000259" key="3">
    <source>
        <dbReference type="Pfam" id="PF02719"/>
    </source>
</evidence>
<dbReference type="InterPro" id="IPR003869">
    <property type="entry name" value="Polysac_CapD-like"/>
</dbReference>
<organism evidence="4 5">
    <name type="scientific">Brumimicrobium glaciale</name>
    <dbReference type="NCBI Taxonomy" id="200475"/>
    <lineage>
        <taxon>Bacteria</taxon>
        <taxon>Pseudomonadati</taxon>
        <taxon>Bacteroidota</taxon>
        <taxon>Flavobacteriia</taxon>
        <taxon>Flavobacteriales</taxon>
        <taxon>Crocinitomicaceae</taxon>
        <taxon>Brumimicrobium</taxon>
    </lineage>
</organism>
<dbReference type="PANTHER" id="PTHR43318:SF1">
    <property type="entry name" value="POLYSACCHARIDE BIOSYNTHESIS PROTEIN EPSC-RELATED"/>
    <property type="match status" value="1"/>
</dbReference>
<comment type="similarity">
    <text evidence="1">Belongs to the polysaccharide synthase family.</text>
</comment>
<evidence type="ECO:0000256" key="1">
    <source>
        <dbReference type="ARBA" id="ARBA00007430"/>
    </source>
</evidence>
<keyword evidence="5" id="KW-1185">Reference proteome</keyword>
<evidence type="ECO:0000313" key="5">
    <source>
        <dbReference type="Proteomes" id="UP000293952"/>
    </source>
</evidence>
<comment type="caution">
    <text evidence="4">The sequence shown here is derived from an EMBL/GenBank/DDBJ whole genome shotgun (WGS) entry which is preliminary data.</text>
</comment>
<dbReference type="SUPFAM" id="SSF53335">
    <property type="entry name" value="S-adenosyl-L-methionine-dependent methyltransferases"/>
    <property type="match status" value="1"/>
</dbReference>
<dbReference type="SUPFAM" id="SSF51735">
    <property type="entry name" value="NAD(P)-binding Rossmann-fold domains"/>
    <property type="match status" value="1"/>
</dbReference>
<dbReference type="InterPro" id="IPR029063">
    <property type="entry name" value="SAM-dependent_MTases_sf"/>
</dbReference>
<dbReference type="Pfam" id="PF02719">
    <property type="entry name" value="Polysacc_synt_2"/>
    <property type="match status" value="1"/>
</dbReference>
<feature type="transmembrane region" description="Helical" evidence="2">
    <location>
        <begin position="20"/>
        <end position="39"/>
    </location>
</feature>
<dbReference type="InterPro" id="IPR036291">
    <property type="entry name" value="NAD(P)-bd_dom_sf"/>
</dbReference>
<dbReference type="InterPro" id="IPR051203">
    <property type="entry name" value="Polysaccharide_Synthase-Rel"/>
</dbReference>
<protein>
    <submittedName>
        <fullName evidence="4">Polysaccharide biosynthesis protein</fullName>
    </submittedName>
</protein>
<keyword evidence="2" id="KW-0472">Membrane</keyword>